<dbReference type="PRINTS" id="PR00085">
    <property type="entry name" value="THFDHDRGNASE"/>
</dbReference>
<reference evidence="14 15" key="1">
    <citation type="journal article" date="2016" name="Nat. Commun.">
        <title>Thousands of microbial genomes shed light on interconnected biogeochemical processes in an aquifer system.</title>
        <authorList>
            <person name="Anantharaman K."/>
            <person name="Brown C.T."/>
            <person name="Hug L.A."/>
            <person name="Sharon I."/>
            <person name="Castelle C.J."/>
            <person name="Probst A.J."/>
            <person name="Thomas B.C."/>
            <person name="Singh A."/>
            <person name="Wilkins M.J."/>
            <person name="Karaoz U."/>
            <person name="Brodie E.L."/>
            <person name="Williams K.H."/>
            <person name="Hubbard S.S."/>
            <person name="Banfield J.F."/>
        </authorList>
    </citation>
    <scope>NUCLEOTIDE SEQUENCE [LARGE SCALE GENOMIC DNA]</scope>
</reference>
<dbReference type="EC" id="1.5.1.5" evidence="11"/>
<keyword evidence="7 11" id="KW-0560">Oxidoreductase</keyword>
<dbReference type="EC" id="3.5.4.9" evidence="11"/>
<evidence type="ECO:0000259" key="13">
    <source>
        <dbReference type="Pfam" id="PF02882"/>
    </source>
</evidence>
<evidence type="ECO:0000256" key="1">
    <source>
        <dbReference type="ARBA" id="ARBA00004777"/>
    </source>
</evidence>
<dbReference type="HAMAP" id="MF_01576">
    <property type="entry name" value="THF_DHG_CYH"/>
    <property type="match status" value="1"/>
</dbReference>
<organism evidence="14 15">
    <name type="scientific">Candidatus Uhrbacteria bacterium RIFOXYC2_FULL_47_19</name>
    <dbReference type="NCBI Taxonomy" id="1802424"/>
    <lineage>
        <taxon>Bacteria</taxon>
        <taxon>Candidatus Uhriibacteriota</taxon>
    </lineage>
</organism>
<dbReference type="Pfam" id="PF02882">
    <property type="entry name" value="THF_DHG_CYH_C"/>
    <property type="match status" value="1"/>
</dbReference>
<keyword evidence="4 11" id="KW-0658">Purine biosynthesis</keyword>
<dbReference type="FunFam" id="3.40.50.10860:FF:000005">
    <property type="entry name" value="C-1-tetrahydrofolate synthase, cytoplasmic, putative"/>
    <property type="match status" value="1"/>
</dbReference>
<evidence type="ECO:0000256" key="10">
    <source>
        <dbReference type="ARBA" id="ARBA00023268"/>
    </source>
</evidence>
<proteinExistence type="inferred from homology"/>
<dbReference type="InterPro" id="IPR036291">
    <property type="entry name" value="NAD(P)-bd_dom_sf"/>
</dbReference>
<dbReference type="PANTHER" id="PTHR48099">
    <property type="entry name" value="C-1-TETRAHYDROFOLATE SYNTHASE, CYTOPLASMIC-RELATED"/>
    <property type="match status" value="1"/>
</dbReference>
<comment type="catalytic activity">
    <reaction evidence="11">
        <text>(6R)-5,10-methenyltetrahydrofolate + H2O = (6R)-10-formyltetrahydrofolate + H(+)</text>
        <dbReference type="Rhea" id="RHEA:23700"/>
        <dbReference type="ChEBI" id="CHEBI:15377"/>
        <dbReference type="ChEBI" id="CHEBI:15378"/>
        <dbReference type="ChEBI" id="CHEBI:57455"/>
        <dbReference type="ChEBI" id="CHEBI:195366"/>
        <dbReference type="EC" id="3.5.4.9"/>
    </reaction>
</comment>
<dbReference type="InterPro" id="IPR020631">
    <property type="entry name" value="THF_DH/CycHdrlase_NAD-bd_dom"/>
</dbReference>
<dbReference type="Gene3D" id="3.40.50.720">
    <property type="entry name" value="NAD(P)-binding Rossmann-like Domain"/>
    <property type="match status" value="1"/>
</dbReference>
<dbReference type="Pfam" id="PF00763">
    <property type="entry name" value="THF_DHG_CYH"/>
    <property type="match status" value="1"/>
</dbReference>
<dbReference type="CDD" id="cd01080">
    <property type="entry name" value="NAD_bind_m-THF_DH_Cyclohyd"/>
    <property type="match status" value="1"/>
</dbReference>
<evidence type="ECO:0000256" key="4">
    <source>
        <dbReference type="ARBA" id="ARBA00022755"/>
    </source>
</evidence>
<protein>
    <recommendedName>
        <fullName evidence="11">Bifunctional protein FolD</fullName>
    </recommendedName>
    <domain>
        <recommendedName>
            <fullName evidence="11">Methylenetetrahydrofolate dehydrogenase</fullName>
            <ecNumber evidence="11">1.5.1.5</ecNumber>
        </recommendedName>
    </domain>
    <domain>
        <recommendedName>
            <fullName evidence="11">Methenyltetrahydrofolate cyclohydrolase</fullName>
            <ecNumber evidence="11">3.5.4.9</ecNumber>
        </recommendedName>
    </domain>
</protein>
<dbReference type="GO" id="GO:0035999">
    <property type="term" value="P:tetrahydrofolate interconversion"/>
    <property type="evidence" value="ECO:0007669"/>
    <property type="project" value="UniProtKB-UniRule"/>
</dbReference>
<evidence type="ECO:0000256" key="8">
    <source>
        <dbReference type="ARBA" id="ARBA00023102"/>
    </source>
</evidence>
<keyword evidence="3 11" id="KW-0554">One-carbon metabolism</keyword>
<dbReference type="GO" id="GO:0009086">
    <property type="term" value="P:methionine biosynthetic process"/>
    <property type="evidence" value="ECO:0007669"/>
    <property type="project" value="UniProtKB-KW"/>
</dbReference>
<feature type="domain" description="Tetrahydrofolate dehydrogenase/cyclohydrolase NAD(P)-binding" evidence="13">
    <location>
        <begin position="140"/>
        <end position="275"/>
    </location>
</feature>
<name>A0A1F7WG47_9BACT</name>
<keyword evidence="5 11" id="KW-0378">Hydrolase</keyword>
<keyword evidence="6 11" id="KW-0521">NADP</keyword>
<evidence type="ECO:0000256" key="2">
    <source>
        <dbReference type="ARBA" id="ARBA00011738"/>
    </source>
</evidence>
<evidence type="ECO:0000256" key="9">
    <source>
        <dbReference type="ARBA" id="ARBA00023167"/>
    </source>
</evidence>
<accession>A0A1F7WG47</accession>
<dbReference type="EMBL" id="MGFG01000020">
    <property type="protein sequence ID" value="OGM01005.1"/>
    <property type="molecule type" value="Genomic_DNA"/>
</dbReference>
<evidence type="ECO:0000259" key="12">
    <source>
        <dbReference type="Pfam" id="PF00763"/>
    </source>
</evidence>
<keyword evidence="8 11" id="KW-0368">Histidine biosynthesis</keyword>
<dbReference type="Gene3D" id="3.40.50.10860">
    <property type="entry name" value="Leucine Dehydrogenase, chain A, domain 1"/>
    <property type="match status" value="1"/>
</dbReference>
<evidence type="ECO:0000256" key="7">
    <source>
        <dbReference type="ARBA" id="ARBA00023002"/>
    </source>
</evidence>
<comment type="catalytic activity">
    <reaction evidence="11">
        <text>(6R)-5,10-methylene-5,6,7,8-tetrahydrofolate + NADP(+) = (6R)-5,10-methenyltetrahydrofolate + NADPH</text>
        <dbReference type="Rhea" id="RHEA:22812"/>
        <dbReference type="ChEBI" id="CHEBI:15636"/>
        <dbReference type="ChEBI" id="CHEBI:57455"/>
        <dbReference type="ChEBI" id="CHEBI:57783"/>
        <dbReference type="ChEBI" id="CHEBI:58349"/>
        <dbReference type="EC" id="1.5.1.5"/>
    </reaction>
</comment>
<dbReference type="UniPathway" id="UPA00193"/>
<comment type="pathway">
    <text evidence="1 11">One-carbon metabolism; tetrahydrofolate interconversion.</text>
</comment>
<keyword evidence="11" id="KW-0028">Amino-acid biosynthesis</keyword>
<feature type="domain" description="Tetrahydrofolate dehydrogenase/cyclohydrolase catalytic" evidence="12">
    <location>
        <begin position="6"/>
        <end position="117"/>
    </location>
</feature>
<evidence type="ECO:0000256" key="11">
    <source>
        <dbReference type="HAMAP-Rule" id="MF_01576"/>
    </source>
</evidence>
<keyword evidence="10 11" id="KW-0511">Multifunctional enzyme</keyword>
<comment type="similarity">
    <text evidence="11">Belongs to the tetrahydrofolate dehydrogenase/cyclohydrolase family.</text>
</comment>
<dbReference type="SUPFAM" id="SSF51735">
    <property type="entry name" value="NAD(P)-binding Rossmann-fold domains"/>
    <property type="match status" value="1"/>
</dbReference>
<gene>
    <name evidence="11" type="primary">folD</name>
    <name evidence="14" type="ORF">A2480_03200</name>
</gene>
<dbReference type="GO" id="GO:0004477">
    <property type="term" value="F:methenyltetrahydrofolate cyclohydrolase activity"/>
    <property type="evidence" value="ECO:0007669"/>
    <property type="project" value="UniProtKB-UniRule"/>
</dbReference>
<dbReference type="Proteomes" id="UP000176988">
    <property type="component" value="Unassembled WGS sequence"/>
</dbReference>
<dbReference type="InterPro" id="IPR046346">
    <property type="entry name" value="Aminoacid_DH-like_N_sf"/>
</dbReference>
<feature type="binding site" evidence="11">
    <location>
        <position position="228"/>
    </location>
    <ligand>
        <name>NADP(+)</name>
        <dbReference type="ChEBI" id="CHEBI:58349"/>
    </ligand>
</feature>
<evidence type="ECO:0000313" key="15">
    <source>
        <dbReference type="Proteomes" id="UP000176988"/>
    </source>
</evidence>
<dbReference type="GO" id="GO:0005829">
    <property type="term" value="C:cytosol"/>
    <property type="evidence" value="ECO:0007669"/>
    <property type="project" value="TreeGrafter"/>
</dbReference>
<dbReference type="STRING" id="1802424.A2480_03200"/>
<evidence type="ECO:0000256" key="5">
    <source>
        <dbReference type="ARBA" id="ARBA00022801"/>
    </source>
</evidence>
<dbReference type="AlphaFoldDB" id="A0A1F7WG47"/>
<comment type="caution">
    <text evidence="14">The sequence shown here is derived from an EMBL/GenBank/DDBJ whole genome shotgun (WGS) entry which is preliminary data.</text>
</comment>
<dbReference type="PANTHER" id="PTHR48099:SF5">
    <property type="entry name" value="C-1-TETRAHYDROFOLATE SYNTHASE, CYTOPLASMIC"/>
    <property type="match status" value="1"/>
</dbReference>
<dbReference type="SUPFAM" id="SSF53223">
    <property type="entry name" value="Aminoacid dehydrogenase-like, N-terminal domain"/>
    <property type="match status" value="1"/>
</dbReference>
<evidence type="ECO:0000256" key="6">
    <source>
        <dbReference type="ARBA" id="ARBA00022857"/>
    </source>
</evidence>
<keyword evidence="9 11" id="KW-0486">Methionine biosynthesis</keyword>
<dbReference type="GO" id="GO:0000105">
    <property type="term" value="P:L-histidine biosynthetic process"/>
    <property type="evidence" value="ECO:0007669"/>
    <property type="project" value="UniProtKB-KW"/>
</dbReference>
<dbReference type="InterPro" id="IPR020630">
    <property type="entry name" value="THF_DH/CycHdrlase_cat_dom"/>
</dbReference>
<dbReference type="GO" id="GO:0006164">
    <property type="term" value="P:purine nucleotide biosynthetic process"/>
    <property type="evidence" value="ECO:0007669"/>
    <property type="project" value="UniProtKB-KW"/>
</dbReference>
<evidence type="ECO:0000313" key="14">
    <source>
        <dbReference type="EMBL" id="OGM01005.1"/>
    </source>
</evidence>
<comment type="subunit">
    <text evidence="2 11">Homodimer.</text>
</comment>
<dbReference type="GO" id="GO:0004488">
    <property type="term" value="F:methylenetetrahydrofolate dehydrogenase (NADP+) activity"/>
    <property type="evidence" value="ECO:0007669"/>
    <property type="project" value="UniProtKB-UniRule"/>
</dbReference>
<dbReference type="InterPro" id="IPR000672">
    <property type="entry name" value="THF_DH/CycHdrlase"/>
</dbReference>
<sequence>MTAKIIDGRAVAEKILAETRSEIKTLESTPGLGVILVGDDPASKIYVRKKKETAEKIGVHFESFLFPKDASEDQVVRTVIELNEREDIHGIVVQLPLPKGLETELIVRTIDPNKDVDGFHPELIKRIFQDPNCRLPGLIEGLKRLFDETGLELKEKRVVIVSNSGVFSRPLELFLERQGAKIKTVGSDSTNLIPTIERADLLITAVGRPGLINGQMLKPGVTIIDVGTTRLNGRILGDVDFESASKVANWITPVPGGVGPVTVAMLLRNVVRLAKDLPTNKNTNT</sequence>
<comment type="caution">
    <text evidence="11">Lacks conserved residue(s) required for the propagation of feature annotation.</text>
</comment>
<evidence type="ECO:0000256" key="3">
    <source>
        <dbReference type="ARBA" id="ARBA00022563"/>
    </source>
</evidence>
<comment type="function">
    <text evidence="11">Catalyzes the oxidation of 5,10-methylenetetrahydrofolate to 5,10-methenyltetrahydrofolate and then the hydrolysis of 5,10-methenyltetrahydrofolate to 10-formyltetrahydrofolate.</text>
</comment>